<organism evidence="1 2">
    <name type="scientific">Flavobacterium saccharophilum</name>
    <dbReference type="NCBI Taxonomy" id="29534"/>
    <lineage>
        <taxon>Bacteria</taxon>
        <taxon>Pseudomonadati</taxon>
        <taxon>Bacteroidota</taxon>
        <taxon>Flavobacteriia</taxon>
        <taxon>Flavobacteriales</taxon>
        <taxon>Flavobacteriaceae</taxon>
        <taxon>Flavobacterium</taxon>
    </lineage>
</organism>
<proteinExistence type="predicted"/>
<name>A0A1M7M7G4_9FLAO</name>
<dbReference type="AlphaFoldDB" id="A0A1M7M7G4"/>
<accession>A0A1M7M7G4</accession>
<dbReference type="EMBL" id="FRBY01000007">
    <property type="protein sequence ID" value="SHM86679.1"/>
    <property type="molecule type" value="Genomic_DNA"/>
</dbReference>
<gene>
    <name evidence="1" type="ORF">SAMN05444366_4395</name>
</gene>
<evidence type="ECO:0000313" key="1">
    <source>
        <dbReference type="EMBL" id="SHM86679.1"/>
    </source>
</evidence>
<protein>
    <submittedName>
        <fullName evidence="1">Uncharacterized protein</fullName>
    </submittedName>
</protein>
<dbReference type="Proteomes" id="UP000184121">
    <property type="component" value="Unassembled WGS sequence"/>
</dbReference>
<reference evidence="2" key="1">
    <citation type="submission" date="2016-11" db="EMBL/GenBank/DDBJ databases">
        <authorList>
            <person name="Varghese N."/>
            <person name="Submissions S."/>
        </authorList>
    </citation>
    <scope>NUCLEOTIDE SEQUENCE [LARGE SCALE GENOMIC DNA]</scope>
    <source>
        <strain evidence="2">DSM 1811</strain>
    </source>
</reference>
<keyword evidence="2" id="KW-1185">Reference proteome</keyword>
<sequence>MILILKFYGFDILKIRRKKKLVSNDMKRVFYNKEINDYLLLSLILAFLPVSSLK</sequence>
<evidence type="ECO:0000313" key="2">
    <source>
        <dbReference type="Proteomes" id="UP000184121"/>
    </source>
</evidence>